<dbReference type="InterPro" id="IPR036388">
    <property type="entry name" value="WH-like_DNA-bd_sf"/>
</dbReference>
<feature type="compositionally biased region" description="Basic and acidic residues" evidence="1">
    <location>
        <begin position="130"/>
        <end position="142"/>
    </location>
</feature>
<accession>A0ABV9NEC4</accession>
<dbReference type="PANTHER" id="PTHR30603">
    <property type="entry name" value="RNA POLYMERASE SIGMA FACTOR RPO"/>
    <property type="match status" value="1"/>
</dbReference>
<dbReference type="EMBL" id="JBHSGQ010000007">
    <property type="protein sequence ID" value="MFC4726175.1"/>
    <property type="molecule type" value="Genomic_DNA"/>
</dbReference>
<dbReference type="PRINTS" id="PR00046">
    <property type="entry name" value="SIGMA70FCT"/>
</dbReference>
<protein>
    <submittedName>
        <fullName evidence="3">Sigma factor-like helix-turn-helix DNA-binding protein</fullName>
    </submittedName>
</protein>
<dbReference type="Proteomes" id="UP001596024">
    <property type="component" value="Unassembled WGS sequence"/>
</dbReference>
<comment type="caution">
    <text evidence="3">The sequence shown here is derived from an EMBL/GenBank/DDBJ whole genome shotgun (WGS) entry which is preliminary data.</text>
</comment>
<proteinExistence type="predicted"/>
<dbReference type="InterPro" id="IPR050239">
    <property type="entry name" value="Sigma-70_RNA_pol_init_factors"/>
</dbReference>
<dbReference type="PANTHER" id="PTHR30603:SF47">
    <property type="entry name" value="RNA POLYMERASE SIGMA FACTOR SIGD, CHLOROPLASTIC"/>
    <property type="match status" value="1"/>
</dbReference>
<dbReference type="SUPFAM" id="SSF88659">
    <property type="entry name" value="Sigma3 and sigma4 domains of RNA polymerase sigma factors"/>
    <property type="match status" value="1"/>
</dbReference>
<feature type="compositionally biased region" description="Basic and acidic residues" evidence="1">
    <location>
        <begin position="156"/>
        <end position="172"/>
    </location>
</feature>
<dbReference type="RefSeq" id="WP_371395169.1">
    <property type="nucleotide sequence ID" value="NZ_CP163422.1"/>
</dbReference>
<gene>
    <name evidence="3" type="ORF">ACFPB0_12820</name>
</gene>
<sequence length="257" mass="29741">MAQKRGQVQTRGFSTSRWPKNGVKFNFPWTLPFNCGDSRGWVSISDPVLVEKLISLLSPREATIVRMRYGLSDHHVHTVAEISESIGLSKGRIYQIEGKAFRRMMWVCRNVDIHDPEALDAEFERRQAKAAKHAEHDAEHETQVQNAKEHARRRRLELEQERAARQRAESAKNARRRKLHLAEADLLNLRSLAADLNIRIARMEQHGWFTKKLRGRRLLYQLSTLREQRMSLSRAIKHAEERVSGIYADPPAAKQTP</sequence>
<dbReference type="InterPro" id="IPR000943">
    <property type="entry name" value="RNA_pol_sigma70"/>
</dbReference>
<feature type="region of interest" description="Disordered" evidence="1">
    <location>
        <begin position="130"/>
        <end position="175"/>
    </location>
</feature>
<evidence type="ECO:0000259" key="2">
    <source>
        <dbReference type="PROSITE" id="PS00716"/>
    </source>
</evidence>
<dbReference type="InterPro" id="IPR013324">
    <property type="entry name" value="RNA_pol_sigma_r3/r4-like"/>
</dbReference>
<dbReference type="PROSITE" id="PS00716">
    <property type="entry name" value="SIGMA70_2"/>
    <property type="match status" value="1"/>
</dbReference>
<feature type="domain" description="RNA polymerase sigma-70" evidence="2">
    <location>
        <begin position="78"/>
        <end position="104"/>
    </location>
</feature>
<organism evidence="3 4">
    <name type="scientific">Glycocaulis abyssi</name>
    <dbReference type="NCBI Taxonomy" id="1433403"/>
    <lineage>
        <taxon>Bacteria</taxon>
        <taxon>Pseudomonadati</taxon>
        <taxon>Pseudomonadota</taxon>
        <taxon>Alphaproteobacteria</taxon>
        <taxon>Maricaulales</taxon>
        <taxon>Maricaulaceae</taxon>
        <taxon>Glycocaulis</taxon>
    </lineage>
</organism>
<name>A0ABV9NEC4_9PROT</name>
<evidence type="ECO:0000313" key="4">
    <source>
        <dbReference type="Proteomes" id="UP001596024"/>
    </source>
</evidence>
<dbReference type="Pfam" id="PF04545">
    <property type="entry name" value="Sigma70_r4"/>
    <property type="match status" value="1"/>
</dbReference>
<evidence type="ECO:0000313" key="3">
    <source>
        <dbReference type="EMBL" id="MFC4726175.1"/>
    </source>
</evidence>
<dbReference type="InterPro" id="IPR007630">
    <property type="entry name" value="RNA_pol_sigma70_r4"/>
</dbReference>
<dbReference type="Gene3D" id="1.10.10.10">
    <property type="entry name" value="Winged helix-like DNA-binding domain superfamily/Winged helix DNA-binding domain"/>
    <property type="match status" value="1"/>
</dbReference>
<keyword evidence="4" id="KW-1185">Reference proteome</keyword>
<reference evidence="4" key="1">
    <citation type="journal article" date="2019" name="Int. J. Syst. Evol. Microbiol.">
        <title>The Global Catalogue of Microorganisms (GCM) 10K type strain sequencing project: providing services to taxonomists for standard genome sequencing and annotation.</title>
        <authorList>
            <consortium name="The Broad Institute Genomics Platform"/>
            <consortium name="The Broad Institute Genome Sequencing Center for Infectious Disease"/>
            <person name="Wu L."/>
            <person name="Ma J."/>
        </authorList>
    </citation>
    <scope>NUCLEOTIDE SEQUENCE [LARGE SCALE GENOMIC DNA]</scope>
    <source>
        <strain evidence="4">CCUG 62981</strain>
    </source>
</reference>
<evidence type="ECO:0000256" key="1">
    <source>
        <dbReference type="SAM" id="MobiDB-lite"/>
    </source>
</evidence>